<evidence type="ECO:0000256" key="4">
    <source>
        <dbReference type="RuleBase" id="RU003719"/>
    </source>
</evidence>
<feature type="domain" description="D-isomer specific 2-hydroxyacid dehydrogenase NAD-binding" evidence="6">
    <location>
        <begin position="107"/>
        <end position="291"/>
    </location>
</feature>
<dbReference type="InterPro" id="IPR036291">
    <property type="entry name" value="NAD(P)-bd_dom_sf"/>
</dbReference>
<evidence type="ECO:0000259" key="6">
    <source>
        <dbReference type="Pfam" id="PF02826"/>
    </source>
</evidence>
<dbReference type="CDD" id="cd12165">
    <property type="entry name" value="2-Hacid_dh_6"/>
    <property type="match status" value="1"/>
</dbReference>
<dbReference type="GO" id="GO:0005829">
    <property type="term" value="C:cytosol"/>
    <property type="evidence" value="ECO:0007669"/>
    <property type="project" value="TreeGrafter"/>
</dbReference>
<dbReference type="Gene3D" id="3.40.50.720">
    <property type="entry name" value="NAD(P)-binding Rossmann-like Domain"/>
    <property type="match status" value="2"/>
</dbReference>
<dbReference type="RefSeq" id="WP_003897517.1">
    <property type="nucleotide sequence ID" value="NZ_CP027541.1"/>
</dbReference>
<evidence type="ECO:0000256" key="1">
    <source>
        <dbReference type="ARBA" id="ARBA00005854"/>
    </source>
</evidence>
<dbReference type="Proteomes" id="UP000011200">
    <property type="component" value="Chromosome"/>
</dbReference>
<gene>
    <name evidence="7" type="ORF">D806_059940</name>
</gene>
<accession>A0A2U9PYX8</accession>
<dbReference type="AlphaFoldDB" id="A0A2U9PYX8"/>
<dbReference type="InterPro" id="IPR006140">
    <property type="entry name" value="D-isomer_DH_NAD-bd"/>
</dbReference>
<protein>
    <submittedName>
        <fullName evidence="7">Phosphoglycerate dehydrogenase</fullName>
    </submittedName>
</protein>
<sequence length="334" mass="35845">MHVLVADAHLLPHRSRLEAALPAGVTVCWREPGDSRILDDLPEADVYVGSRFTADMAAVAHRLRLIHVNGAGTDKIDFAHLRADTLVANTFHHEQSIAEYIAGAAVLLRRDFLAQDRALRTGRWATPGYDRQIPQPRTLRDARIGYIGFGHIGRTSWKLLRAFGADAVAVTGTGRVDAAAEGLRWAGDTGRLTALMTESDVVVVCAPLTERTVGMIGADELRALGPSGVLINVGRGPLVVESALYEALSAGTIAAAALDVWYRYPGPDGDGTPGDLPFDTLPNVLMTPHVSGVTADTFTARADDIAANIGRVQRGEPLVNQIDRMDRQSGHQLS</sequence>
<reference evidence="7 8" key="1">
    <citation type="journal article" date="2013" name="Genome Announc.">
        <title>Draft genome sequence of MKD8, a conjugal recipient Mycobacterium smegmatis strain.</title>
        <authorList>
            <person name="Gray T.A."/>
            <person name="Palumbo M.J."/>
            <person name="Derbyshire K.M."/>
        </authorList>
    </citation>
    <scope>NUCLEOTIDE SEQUENCE [LARGE SCALE GENOMIC DNA]</scope>
    <source>
        <strain evidence="7 8">MKD8</strain>
    </source>
</reference>
<dbReference type="InterPro" id="IPR050223">
    <property type="entry name" value="D-isomer_2-hydroxyacid_DH"/>
</dbReference>
<evidence type="ECO:0000256" key="2">
    <source>
        <dbReference type="ARBA" id="ARBA00023002"/>
    </source>
</evidence>
<organism evidence="7 8">
    <name type="scientific">Mycolicibacterium smegmatis (strain MKD8)</name>
    <name type="common">Mycobacterium smegmatis</name>
    <dbReference type="NCBI Taxonomy" id="1214915"/>
    <lineage>
        <taxon>Bacteria</taxon>
        <taxon>Bacillati</taxon>
        <taxon>Actinomycetota</taxon>
        <taxon>Actinomycetes</taxon>
        <taxon>Mycobacteriales</taxon>
        <taxon>Mycobacteriaceae</taxon>
        <taxon>Mycolicibacterium</taxon>
    </lineage>
</organism>
<dbReference type="GO" id="GO:0030267">
    <property type="term" value="F:glyoxylate reductase (NADPH) activity"/>
    <property type="evidence" value="ECO:0007669"/>
    <property type="project" value="TreeGrafter"/>
</dbReference>
<dbReference type="PANTHER" id="PTHR10996:SF178">
    <property type="entry name" value="2-HYDROXYACID DEHYDROGENASE YGL185C-RELATED"/>
    <property type="match status" value="1"/>
</dbReference>
<evidence type="ECO:0000313" key="8">
    <source>
        <dbReference type="Proteomes" id="UP000011200"/>
    </source>
</evidence>
<dbReference type="GO" id="GO:0016618">
    <property type="term" value="F:hydroxypyruvate reductase [NAD(P)H] activity"/>
    <property type="evidence" value="ECO:0007669"/>
    <property type="project" value="TreeGrafter"/>
</dbReference>
<dbReference type="SUPFAM" id="SSF51735">
    <property type="entry name" value="NAD(P)-binding Rossmann-fold domains"/>
    <property type="match status" value="1"/>
</dbReference>
<evidence type="ECO:0000256" key="3">
    <source>
        <dbReference type="ARBA" id="ARBA00023027"/>
    </source>
</evidence>
<proteinExistence type="inferred from homology"/>
<name>A0A2U9PYX8_MYCSE</name>
<reference evidence="8" key="2">
    <citation type="submission" date="2018-03" db="EMBL/GenBank/DDBJ databases">
        <authorList>
            <person name="Derbyshire K."/>
            <person name="Gray T.A."/>
            <person name="Champion M."/>
        </authorList>
    </citation>
    <scope>NUCLEOTIDE SEQUENCE [LARGE SCALE GENOMIC DNA]</scope>
    <source>
        <strain evidence="8">MKD8</strain>
    </source>
</reference>
<dbReference type="GO" id="GO:0051287">
    <property type="term" value="F:NAD binding"/>
    <property type="evidence" value="ECO:0007669"/>
    <property type="project" value="InterPro"/>
</dbReference>
<comment type="similarity">
    <text evidence="1 4">Belongs to the D-isomer specific 2-hydroxyacid dehydrogenase family.</text>
</comment>
<feature type="domain" description="D-isomer specific 2-hydroxyacid dehydrogenase catalytic" evidence="5">
    <location>
        <begin position="28"/>
        <end position="322"/>
    </location>
</feature>
<evidence type="ECO:0000313" key="7">
    <source>
        <dbReference type="EMBL" id="AWT56934.1"/>
    </source>
</evidence>
<keyword evidence="2 4" id="KW-0560">Oxidoreductase</keyword>
<dbReference type="InterPro" id="IPR006139">
    <property type="entry name" value="D-isomer_2_OHA_DH_cat_dom"/>
</dbReference>
<keyword evidence="3" id="KW-0520">NAD</keyword>
<dbReference type="Pfam" id="PF02826">
    <property type="entry name" value="2-Hacid_dh_C"/>
    <property type="match status" value="1"/>
</dbReference>
<dbReference type="EMBL" id="CP027541">
    <property type="protein sequence ID" value="AWT56934.1"/>
    <property type="molecule type" value="Genomic_DNA"/>
</dbReference>
<dbReference type="Pfam" id="PF00389">
    <property type="entry name" value="2-Hacid_dh"/>
    <property type="match status" value="1"/>
</dbReference>
<dbReference type="SUPFAM" id="SSF52283">
    <property type="entry name" value="Formate/glycerate dehydrogenase catalytic domain-like"/>
    <property type="match status" value="1"/>
</dbReference>
<dbReference type="PANTHER" id="PTHR10996">
    <property type="entry name" value="2-HYDROXYACID DEHYDROGENASE-RELATED"/>
    <property type="match status" value="1"/>
</dbReference>
<evidence type="ECO:0000259" key="5">
    <source>
        <dbReference type="Pfam" id="PF00389"/>
    </source>
</evidence>